<comment type="caution">
    <text evidence="2">The sequence shown here is derived from an EMBL/GenBank/DDBJ whole genome shotgun (WGS) entry which is preliminary data.</text>
</comment>
<keyword evidence="1" id="KW-0472">Membrane</keyword>
<evidence type="ECO:0000313" key="3">
    <source>
        <dbReference type="Proteomes" id="UP000655225"/>
    </source>
</evidence>
<dbReference type="Gene3D" id="1.20.1250.20">
    <property type="entry name" value="MFS general substrate transporter like domains"/>
    <property type="match status" value="1"/>
</dbReference>
<sequence>MLGSHPLGEEMVLIYLTPSKLIREGTDKYIDMASGRSFLRVGVLNCADIIAVYTMWVLMTYLTDVWKLSITHAAAIVNVYSGLVGIMPIGMAFLLDHCLGFELVGHVNSASPFEAVGKSSHSVSKDSFREENKENYSSRIGFRHYAVIVVCVAAIISVAYIKPWYEDRATPLLEEGEGNNNRLRLLRTPGLDETNLILRIIPMWMTFIVSGIMISVGNT</sequence>
<organism evidence="2 3">
    <name type="scientific">Tetracentron sinense</name>
    <name type="common">Spur-leaf</name>
    <dbReference type="NCBI Taxonomy" id="13715"/>
    <lineage>
        <taxon>Eukaryota</taxon>
        <taxon>Viridiplantae</taxon>
        <taxon>Streptophyta</taxon>
        <taxon>Embryophyta</taxon>
        <taxon>Tracheophyta</taxon>
        <taxon>Spermatophyta</taxon>
        <taxon>Magnoliopsida</taxon>
        <taxon>Trochodendrales</taxon>
        <taxon>Trochodendraceae</taxon>
        <taxon>Tetracentron</taxon>
    </lineage>
</organism>
<gene>
    <name evidence="2" type="ORF">HHK36_014741</name>
</gene>
<proteinExistence type="predicted"/>
<dbReference type="AlphaFoldDB" id="A0A834Z3A1"/>
<feature type="transmembrane region" description="Helical" evidence="1">
    <location>
        <begin position="142"/>
        <end position="161"/>
    </location>
</feature>
<protein>
    <submittedName>
        <fullName evidence="2">Uncharacterized protein</fullName>
    </submittedName>
</protein>
<keyword evidence="1" id="KW-0812">Transmembrane</keyword>
<evidence type="ECO:0000313" key="2">
    <source>
        <dbReference type="EMBL" id="KAF8398877.1"/>
    </source>
</evidence>
<feature type="transmembrane region" description="Helical" evidence="1">
    <location>
        <begin position="196"/>
        <end position="216"/>
    </location>
</feature>
<reference evidence="2 3" key="1">
    <citation type="submission" date="2020-04" db="EMBL/GenBank/DDBJ databases">
        <title>Plant Genome Project.</title>
        <authorList>
            <person name="Zhang R.-G."/>
        </authorList>
    </citation>
    <scope>NUCLEOTIDE SEQUENCE [LARGE SCALE GENOMIC DNA]</scope>
    <source>
        <strain evidence="2">YNK0</strain>
        <tissue evidence="2">Leaf</tissue>
    </source>
</reference>
<evidence type="ECO:0000256" key="1">
    <source>
        <dbReference type="SAM" id="Phobius"/>
    </source>
</evidence>
<feature type="transmembrane region" description="Helical" evidence="1">
    <location>
        <begin position="70"/>
        <end position="95"/>
    </location>
</feature>
<dbReference type="OrthoDB" id="1181826at2759"/>
<dbReference type="EMBL" id="JABCRI010000010">
    <property type="protein sequence ID" value="KAF8398877.1"/>
    <property type="molecule type" value="Genomic_DNA"/>
</dbReference>
<dbReference type="InterPro" id="IPR036259">
    <property type="entry name" value="MFS_trans_sf"/>
</dbReference>
<dbReference type="Proteomes" id="UP000655225">
    <property type="component" value="Unassembled WGS sequence"/>
</dbReference>
<keyword evidence="3" id="KW-1185">Reference proteome</keyword>
<accession>A0A834Z3A1</accession>
<keyword evidence="1" id="KW-1133">Transmembrane helix</keyword>
<feature type="transmembrane region" description="Helical" evidence="1">
    <location>
        <begin position="38"/>
        <end position="58"/>
    </location>
</feature>
<name>A0A834Z3A1_TETSI</name>